<evidence type="ECO:0000256" key="4">
    <source>
        <dbReference type="ARBA" id="ARBA00023157"/>
    </source>
</evidence>
<evidence type="ECO:0000256" key="6">
    <source>
        <dbReference type="PROSITE-ProRule" id="PRU00302"/>
    </source>
</evidence>
<feature type="domain" description="Sushi" evidence="9">
    <location>
        <begin position="381"/>
        <end position="440"/>
    </location>
</feature>
<feature type="disulfide bond" evidence="6">
    <location>
        <begin position="770"/>
        <end position="797"/>
    </location>
</feature>
<feature type="domain" description="Sushi" evidence="9">
    <location>
        <begin position="560"/>
        <end position="618"/>
    </location>
</feature>
<dbReference type="SMART" id="SM00032">
    <property type="entry name" value="CCP"/>
    <property type="match status" value="16"/>
</dbReference>
<dbReference type="GeneID" id="108262103"/>
<dbReference type="InterPro" id="IPR000436">
    <property type="entry name" value="Sushi_SCR_CCP_dom"/>
</dbReference>
<feature type="domain" description="Sushi" evidence="9">
    <location>
        <begin position="20"/>
        <end position="81"/>
    </location>
</feature>
<accession>A0A9F7RTN6</accession>
<dbReference type="AlphaFoldDB" id="A0A9F7RTN6"/>
<evidence type="ECO:0000256" key="1">
    <source>
        <dbReference type="ARBA" id="ARBA00022659"/>
    </source>
</evidence>
<feature type="domain" description="Sushi" evidence="9">
    <location>
        <begin position="82"/>
        <end position="141"/>
    </location>
</feature>
<feature type="disulfide bond" evidence="6">
    <location>
        <begin position="471"/>
        <end position="498"/>
    </location>
</feature>
<evidence type="ECO:0000256" key="8">
    <source>
        <dbReference type="SAM" id="SignalP"/>
    </source>
</evidence>
<keyword evidence="4 6" id="KW-1015">Disulfide bond</keyword>
<comment type="caution">
    <text evidence="6">Lacks conserved residue(s) required for the propagation of feature annotation.</text>
</comment>
<feature type="chain" id="PRO_5039946279" evidence="8">
    <location>
        <begin position="21"/>
        <end position="1060"/>
    </location>
</feature>
<dbReference type="Gene3D" id="2.10.70.10">
    <property type="entry name" value="Complement Module, domain 1"/>
    <property type="match status" value="16"/>
</dbReference>
<feature type="domain" description="Sushi" evidence="9">
    <location>
        <begin position="917"/>
        <end position="974"/>
    </location>
</feature>
<feature type="domain" description="Sushi" evidence="9">
    <location>
        <begin position="680"/>
        <end position="739"/>
    </location>
</feature>
<feature type="disulfide bond" evidence="6">
    <location>
        <begin position="172"/>
        <end position="199"/>
    </location>
</feature>
<keyword evidence="7" id="KW-0812">Transmembrane</keyword>
<dbReference type="PANTHER" id="PTHR46393:SF7">
    <property type="entry name" value="COMPLEMENT C2"/>
    <property type="match status" value="1"/>
</dbReference>
<dbReference type="PROSITE" id="PS50923">
    <property type="entry name" value="SUSHI"/>
    <property type="match status" value="15"/>
</dbReference>
<dbReference type="KEGG" id="ipu:108262103"/>
<name>A0A9F7RTN6_ICTPU</name>
<keyword evidence="5" id="KW-0325">Glycoprotein</keyword>
<dbReference type="CDD" id="cd00033">
    <property type="entry name" value="CCP"/>
    <property type="match status" value="16"/>
</dbReference>
<feature type="domain" description="Sushi" evidence="9">
    <location>
        <begin position="441"/>
        <end position="500"/>
    </location>
</feature>
<evidence type="ECO:0000313" key="11">
    <source>
        <dbReference type="RefSeq" id="XP_053542453.1"/>
    </source>
</evidence>
<sequence>MLSYMIICSTLLMTAVTVRAQCERPDVGENQILTEDQQTFPDGSTVTFKCSTGYIPVKSSASRSIACTGSQWSELELQCKKRTCGSPGEIPYGKYIYQPTDRVSFGVTITAECNEGYMLVGTQTRNCRENGWDGRAPICEVTKCPKPTGITDGTFEPEYDSYDYGHAVIYSCNRGLDLIGLPVLTCSSDGTFQPSPPRCLLVSCERPEIPNAVRTEGKSPPYKYNNFVRYRCNKGYRMNGSDYLTCTEDGWNPPPPQCNVITCLKPPDIKDGTFNPKKTLYEYGETVTWSCNQGFRLGGASTISCTDDGTFETSPQCLAQCERPDFGENRILTEDQQTFPDGSTVTFQCSTGYIPVKSSASRSITCTGSQWSKLELQCKKRTCGSPGEIPNGKYIYQPTDRVSFGATITAECNEGYMLVGTQTRNCRENGWDGRAPICEVTKCPKPTGITDGTFEPEYDSYDYGHTVTYSCNRGLDLIGLPELTCSSDGTFQPSPPRCLLVSCERPEIPNAVRIEGKSPPYKYNNFVRYRCNKGYRMNGSDYLTCTEDGWNPPPPQCNVITCLKPPDINNGTFNPKKTLYEYGETVTWSCNQGFRLGGASTISCTDDGTFETSPQCLAQCERPDVGENRILTEDQQTFPDGSTVTFKCSTGYIPVESSASRSITCTGTQWSDLELQCKKKSCGSPGNIPNGKYIYQSTDLILFGATITAKCHEGYLLVGEPTRYCREYGWDGRAPVCEAIKCPKPPGITDGTFEPEDDSYDYDEAVTYSCNRGLELIGLPVLTCSSDGTFQPSPPRCLLVSCERPEIPNAVRIEGKSPPYKYNNFVRYRCNKGYRMNGSDYLVCKEDGWNPPPPQCNAITCLKPPDIKNGIFNPQKVLYEYRETVTCSCNESFRLIGASTISCTDDGTFETSPQCLKTCDEPQIKNGYVDHTSNLFVNQSFVLVHCNIGYKTEGSDFLTCEDNRWNPPPPQCHLNHWIWIIPILLVVLVCVLVCGGCYCWKKKKHKKTQYLFTGYSCLRPVTEIWGHHWDRHLARVGADPLTNEPGRCRRTSTVEWQACN</sequence>
<proteinExistence type="predicted"/>
<evidence type="ECO:0000256" key="3">
    <source>
        <dbReference type="ARBA" id="ARBA00022737"/>
    </source>
</evidence>
<dbReference type="Pfam" id="PF00084">
    <property type="entry name" value="Sushi"/>
    <property type="match status" value="16"/>
</dbReference>
<keyword evidence="1 6" id="KW-0768">Sushi</keyword>
<keyword evidence="10" id="KW-1185">Reference proteome</keyword>
<feature type="domain" description="Sushi" evidence="9">
    <location>
        <begin position="142"/>
        <end position="201"/>
    </location>
</feature>
<feature type="domain" description="Sushi" evidence="9">
    <location>
        <begin position="800"/>
        <end position="858"/>
    </location>
</feature>
<feature type="domain" description="Sushi" evidence="9">
    <location>
        <begin position="501"/>
        <end position="559"/>
    </location>
</feature>
<protein>
    <submittedName>
        <fullName evidence="11">Complement receptor type 1</fullName>
    </submittedName>
</protein>
<feature type="domain" description="Sushi" evidence="9">
    <location>
        <begin position="202"/>
        <end position="260"/>
    </location>
</feature>
<dbReference type="PANTHER" id="PTHR46393">
    <property type="entry name" value="SUSHI DOMAIN-CONTAINING PROTEIN"/>
    <property type="match status" value="1"/>
</dbReference>
<evidence type="ECO:0000256" key="7">
    <source>
        <dbReference type="SAM" id="Phobius"/>
    </source>
</evidence>
<keyword evidence="3" id="KW-0677">Repeat</keyword>
<feature type="domain" description="Sushi" evidence="9">
    <location>
        <begin position="320"/>
        <end position="380"/>
    </location>
</feature>
<dbReference type="InterPro" id="IPR035976">
    <property type="entry name" value="Sushi/SCR/CCP_sf"/>
</dbReference>
<reference evidence="10" key="1">
    <citation type="journal article" date="2016" name="Nat. Commun.">
        <title>The channel catfish genome sequence provides insights into the evolution of scale formation in teleosts.</title>
        <authorList>
            <person name="Liu Z."/>
            <person name="Liu S."/>
            <person name="Yao J."/>
            <person name="Bao L."/>
            <person name="Zhang J."/>
            <person name="Li Y."/>
            <person name="Jiang C."/>
            <person name="Sun L."/>
            <person name="Wang R."/>
            <person name="Zhang Y."/>
            <person name="Zhou T."/>
            <person name="Zeng Q."/>
            <person name="Fu Q."/>
            <person name="Gao S."/>
            <person name="Li N."/>
            <person name="Koren S."/>
            <person name="Jiang Y."/>
            <person name="Zimin A."/>
            <person name="Xu P."/>
            <person name="Phillippy A.M."/>
            <person name="Geng X."/>
            <person name="Song L."/>
            <person name="Sun F."/>
            <person name="Li C."/>
            <person name="Wang X."/>
            <person name="Chen A."/>
            <person name="Jin Y."/>
            <person name="Yuan Z."/>
            <person name="Yang Y."/>
            <person name="Tan S."/>
            <person name="Peatman E."/>
            <person name="Lu J."/>
            <person name="Qin Z."/>
            <person name="Dunham R."/>
            <person name="Li Z."/>
            <person name="Sonstegard T."/>
            <person name="Feng J."/>
            <person name="Danzmann R.G."/>
            <person name="Schroeder S."/>
            <person name="Scheffler B."/>
            <person name="Duke M.V."/>
            <person name="Ballard L."/>
            <person name="Kucuktas H."/>
            <person name="Kaltenboeck L."/>
            <person name="Liu H."/>
            <person name="Armbruster J."/>
            <person name="Xie Y."/>
            <person name="Kirby M.L."/>
            <person name="Tian Y."/>
            <person name="Flanagan M.E."/>
            <person name="Mu W."/>
            <person name="Waldbieser G.C."/>
        </authorList>
    </citation>
    <scope>NUCLEOTIDE SEQUENCE [LARGE SCALE GENOMIC DNA]</scope>
    <source>
        <strain evidence="10">SDA103</strain>
    </source>
</reference>
<dbReference type="RefSeq" id="XP_053542453.1">
    <property type="nucleotide sequence ID" value="XM_053686478.1"/>
</dbReference>
<reference evidence="11" key="2">
    <citation type="submission" date="2025-08" db="UniProtKB">
        <authorList>
            <consortium name="RefSeq"/>
        </authorList>
    </citation>
    <scope>IDENTIFICATION</scope>
    <source>
        <tissue evidence="11">Blood</tissue>
    </source>
</reference>
<gene>
    <name evidence="11" type="primary">LOC108262103</name>
</gene>
<keyword evidence="7" id="KW-1133">Transmembrane helix</keyword>
<feature type="signal peptide" evidence="8">
    <location>
        <begin position="1"/>
        <end position="20"/>
    </location>
</feature>
<feature type="domain" description="Sushi" evidence="9">
    <location>
        <begin position="619"/>
        <end position="679"/>
    </location>
</feature>
<keyword evidence="7" id="KW-0472">Membrane</keyword>
<keyword evidence="2 8" id="KW-0732">Signal</keyword>
<evidence type="ECO:0000256" key="2">
    <source>
        <dbReference type="ARBA" id="ARBA00022729"/>
    </source>
</evidence>
<dbReference type="SUPFAM" id="SSF57535">
    <property type="entry name" value="Complement control module/SCR domain"/>
    <property type="match status" value="16"/>
</dbReference>
<dbReference type="FunFam" id="2.10.70.10:FF:000014">
    <property type="entry name" value="Membrane cofactor protein"/>
    <property type="match status" value="3"/>
</dbReference>
<evidence type="ECO:0000256" key="5">
    <source>
        <dbReference type="ARBA" id="ARBA00023180"/>
    </source>
</evidence>
<organism evidence="10 11">
    <name type="scientific">Ictalurus punctatus</name>
    <name type="common">Channel catfish</name>
    <name type="synonym">Silurus punctatus</name>
    <dbReference type="NCBI Taxonomy" id="7998"/>
    <lineage>
        <taxon>Eukaryota</taxon>
        <taxon>Metazoa</taxon>
        <taxon>Chordata</taxon>
        <taxon>Craniata</taxon>
        <taxon>Vertebrata</taxon>
        <taxon>Euteleostomi</taxon>
        <taxon>Actinopterygii</taxon>
        <taxon>Neopterygii</taxon>
        <taxon>Teleostei</taxon>
        <taxon>Ostariophysi</taxon>
        <taxon>Siluriformes</taxon>
        <taxon>Ictaluridae</taxon>
        <taxon>Ictalurus</taxon>
    </lineage>
</organism>
<evidence type="ECO:0000313" key="10">
    <source>
        <dbReference type="Proteomes" id="UP000221080"/>
    </source>
</evidence>
<feature type="disulfide bond" evidence="6">
    <location>
        <begin position="682"/>
        <end position="725"/>
    </location>
</feature>
<evidence type="ECO:0000259" key="9">
    <source>
        <dbReference type="PROSITE" id="PS50923"/>
    </source>
</evidence>
<feature type="domain" description="Sushi" evidence="9">
    <location>
        <begin position="261"/>
        <end position="319"/>
    </location>
</feature>
<feature type="disulfide bond" evidence="6">
    <location>
        <begin position="383"/>
        <end position="426"/>
    </location>
</feature>
<dbReference type="Proteomes" id="UP000221080">
    <property type="component" value="Chromosome 15"/>
</dbReference>
<dbReference type="OrthoDB" id="6480633at2759"/>
<feature type="transmembrane region" description="Helical" evidence="7">
    <location>
        <begin position="977"/>
        <end position="1000"/>
    </location>
</feature>
<feature type="domain" description="Sushi" evidence="9">
    <location>
        <begin position="740"/>
        <end position="799"/>
    </location>
</feature>
<feature type="disulfide bond" evidence="6">
    <location>
        <begin position="84"/>
        <end position="127"/>
    </location>
</feature>
<keyword evidence="11" id="KW-0675">Receptor</keyword>